<dbReference type="Proteomes" id="UP001234297">
    <property type="component" value="Chromosome 6"/>
</dbReference>
<gene>
    <name evidence="1" type="ORF">MRB53_021506</name>
</gene>
<reference evidence="1 2" key="1">
    <citation type="journal article" date="2022" name="Hortic Res">
        <title>A haplotype resolved chromosomal level avocado genome allows analysis of novel avocado genes.</title>
        <authorList>
            <person name="Nath O."/>
            <person name="Fletcher S.J."/>
            <person name="Hayward A."/>
            <person name="Shaw L.M."/>
            <person name="Masouleh A.K."/>
            <person name="Furtado A."/>
            <person name="Henry R.J."/>
            <person name="Mitter N."/>
        </authorList>
    </citation>
    <scope>NUCLEOTIDE SEQUENCE [LARGE SCALE GENOMIC DNA]</scope>
    <source>
        <strain evidence="2">cv. Hass</strain>
    </source>
</reference>
<comment type="caution">
    <text evidence="1">The sequence shown here is derived from an EMBL/GenBank/DDBJ whole genome shotgun (WGS) entry which is preliminary data.</text>
</comment>
<dbReference type="EMBL" id="CM056814">
    <property type="protein sequence ID" value="KAJ8628199.1"/>
    <property type="molecule type" value="Genomic_DNA"/>
</dbReference>
<name>A0ACC2L583_PERAE</name>
<proteinExistence type="predicted"/>
<sequence>MGGVQKKNQRSQEIPAWHKRVIRALITLLHIFFPSLPSSFAMDSITPTQSIKDANTILSPDENFALGFFIPPNSTNRYIGIWYNKIPEHKVIWVANRQNPVTNSSGVFTINSNGDLVLLDKQNNTVWFALNASTEIRNSRAKLLDTGNLVLLEHGEERVLWQSFEHPSDTFLSTMKLGESKRLRSWKSLSDPSIGSFSAGVNVAGNLTQTFIWHNSTPLWRTGPWNGRTFTGISSTDSEYFNGFQLVRGDLEGNASGGTYDYFRDSFDSRFELGPSGKLQQVRWDEEKRKYHAVWSAPQGECDLYGKCGPFGVCNHLFTPICRCLHGFRPKAIEEWSIGNWSGGCERRRQLDCNNDTTGGFEYSESNGGFGYSERKVLYSPVDRFLKMRMMKLPDLGEAIDGVDGKGCEYQCFIRCACVAYAFVGGIGCMVWSGYLIDNQEFSSGGEELYIRLPSPQNSKRTKVSSIVVAIMVLVIFIADVWAYYYWLHKAKQNGKQRRGSIMSLLGFLLCRKASNESIDATMLEDGMNQEKGAELFDFAIIETATDKFSNANMLGQGGFGPVYKV</sequence>
<accession>A0ACC2L583</accession>
<evidence type="ECO:0000313" key="2">
    <source>
        <dbReference type="Proteomes" id="UP001234297"/>
    </source>
</evidence>
<organism evidence="1 2">
    <name type="scientific">Persea americana</name>
    <name type="common">Avocado</name>
    <dbReference type="NCBI Taxonomy" id="3435"/>
    <lineage>
        <taxon>Eukaryota</taxon>
        <taxon>Viridiplantae</taxon>
        <taxon>Streptophyta</taxon>
        <taxon>Embryophyta</taxon>
        <taxon>Tracheophyta</taxon>
        <taxon>Spermatophyta</taxon>
        <taxon>Magnoliopsida</taxon>
        <taxon>Magnoliidae</taxon>
        <taxon>Laurales</taxon>
        <taxon>Lauraceae</taxon>
        <taxon>Persea</taxon>
    </lineage>
</organism>
<evidence type="ECO:0000313" key="1">
    <source>
        <dbReference type="EMBL" id="KAJ8628199.1"/>
    </source>
</evidence>
<protein>
    <submittedName>
        <fullName evidence="1">Uncharacterized protein</fullName>
    </submittedName>
</protein>
<keyword evidence="2" id="KW-1185">Reference proteome</keyword>